<feature type="compositionally biased region" description="Acidic residues" evidence="1">
    <location>
        <begin position="204"/>
        <end position="225"/>
    </location>
</feature>
<sequence>MPPKAGGKAAVKAAPARKKKEGEYITAQLRPSRALKTSTSTAVDDSVGDDTVQGLLDEATGPSGGQDAASEDEDDTVGALLEAKKPAKLALDISVLYHEAKKSNTGAGAPARKAKTIRRVVEVHPKDSFETFKANVIAELQAFKKKYTLGSVAYTQLDLEAKIPKGAPVWKVALAIDSDKAFKDFKENVFQSSDRYAESKIDLQEVDPEAGSDSDDSGWEDEDIDAQVGFKRKKTSNAGKGATPSSSKTASDKIVDKKVDTLLEINRRWACKDGNCNFGGQCIRDRNGTHVILTKRKKESFVRSVVEYGVGTIENPPAFLFDVEDKPRGRSGSRPSATRTPSGKGKAKADVTIILSSPASSFYASPRRQTSSSGAGGRQTQPSAPNLKRSLTLPLLQGPMVMLIEDAAKTLRLHPETSKNLFRAGFMRVSQVASSYETNFDAFVQDLKLTTGMLSDVEDLLKYWSQMISGDGTYSASSTSKAGTASTGGFDFGPSDDDSALSDTIFNLKKQDTSELGGSPSNRVPLFVDADCAISVPDSYSSPHAPLATPGERELPATPSH</sequence>
<reference evidence="2" key="1">
    <citation type="submission" date="2016-04" db="EMBL/GenBank/DDBJ databases">
        <authorList>
            <person name="Nguyen H.D."/>
            <person name="Samba Siva P."/>
            <person name="Cullis J."/>
            <person name="Levesque C.A."/>
            <person name="Hambleton S."/>
        </authorList>
    </citation>
    <scope>NUCLEOTIDE SEQUENCE</scope>
    <source>
        <strain evidence="2">DAOMC 236426</strain>
    </source>
</reference>
<organism evidence="2 3">
    <name type="scientific">Tilletia controversa</name>
    <name type="common">dwarf bunt fungus</name>
    <dbReference type="NCBI Taxonomy" id="13291"/>
    <lineage>
        <taxon>Eukaryota</taxon>
        <taxon>Fungi</taxon>
        <taxon>Dikarya</taxon>
        <taxon>Basidiomycota</taxon>
        <taxon>Ustilaginomycotina</taxon>
        <taxon>Exobasidiomycetes</taxon>
        <taxon>Tilletiales</taxon>
        <taxon>Tilletiaceae</taxon>
        <taxon>Tilletia</taxon>
    </lineage>
</organism>
<dbReference type="AlphaFoldDB" id="A0A8X7MY94"/>
<feature type="region of interest" description="Disordered" evidence="1">
    <location>
        <begin position="201"/>
        <end position="251"/>
    </location>
</feature>
<accession>A0A8X7MY94</accession>
<feature type="region of interest" description="Disordered" evidence="1">
    <location>
        <begin position="539"/>
        <end position="561"/>
    </location>
</feature>
<dbReference type="EMBL" id="LWDE02000152">
    <property type="protein sequence ID" value="KAE8252555.1"/>
    <property type="molecule type" value="Genomic_DNA"/>
</dbReference>
<evidence type="ECO:0000256" key="1">
    <source>
        <dbReference type="SAM" id="MobiDB-lite"/>
    </source>
</evidence>
<evidence type="ECO:0000313" key="2">
    <source>
        <dbReference type="EMBL" id="KAE8252555.1"/>
    </source>
</evidence>
<comment type="caution">
    <text evidence="2">The sequence shown here is derived from an EMBL/GenBank/DDBJ whole genome shotgun (WGS) entry which is preliminary data.</text>
</comment>
<evidence type="ECO:0000313" key="3">
    <source>
        <dbReference type="Proteomes" id="UP000077684"/>
    </source>
</evidence>
<feature type="compositionally biased region" description="Polar residues" evidence="1">
    <location>
        <begin position="354"/>
        <end position="384"/>
    </location>
</feature>
<feature type="region of interest" description="Disordered" evidence="1">
    <location>
        <begin position="1"/>
        <end position="75"/>
    </location>
</feature>
<dbReference type="Proteomes" id="UP000077684">
    <property type="component" value="Unassembled WGS sequence"/>
</dbReference>
<keyword evidence="3" id="KW-1185">Reference proteome</keyword>
<feature type="region of interest" description="Disordered" evidence="1">
    <location>
        <begin position="322"/>
        <end position="390"/>
    </location>
</feature>
<feature type="compositionally biased region" description="Low complexity" evidence="1">
    <location>
        <begin position="1"/>
        <end position="14"/>
    </location>
</feature>
<gene>
    <name evidence="2" type="ORF">A4X06_0g2103</name>
</gene>
<reference evidence="2" key="2">
    <citation type="journal article" date="2019" name="IMA Fungus">
        <title>Genome sequencing and comparison of five Tilletia species to identify candidate genes for the detection of regulated species infecting wheat.</title>
        <authorList>
            <person name="Nguyen H.D.T."/>
            <person name="Sultana T."/>
            <person name="Kesanakurti P."/>
            <person name="Hambleton S."/>
        </authorList>
    </citation>
    <scope>NUCLEOTIDE SEQUENCE</scope>
    <source>
        <strain evidence="2">DAOMC 236426</strain>
    </source>
</reference>
<proteinExistence type="predicted"/>
<protein>
    <submittedName>
        <fullName evidence="2">Uncharacterized protein</fullName>
    </submittedName>
</protein>
<name>A0A8X7MY94_9BASI</name>